<dbReference type="InterPro" id="IPR016181">
    <property type="entry name" value="Acyl_CoA_acyltransferase"/>
</dbReference>
<reference evidence="3" key="1">
    <citation type="submission" date="2017-09" db="EMBL/GenBank/DDBJ databases">
        <title>The Reconstruction of 2,631 Draft Metagenome-Assembled Genomes from the Global Oceans.</title>
        <authorList>
            <person name="Tully B.J."/>
            <person name="Graham E.D."/>
            <person name="Heidelberg J.F."/>
        </authorList>
    </citation>
    <scope>NUCLEOTIDE SEQUENCE [LARGE SCALE GENOMIC DNA]</scope>
</reference>
<dbReference type="Pfam" id="PF13480">
    <property type="entry name" value="Acetyltransf_6"/>
    <property type="match status" value="1"/>
</dbReference>
<proteinExistence type="predicted"/>
<evidence type="ECO:0000313" key="3">
    <source>
        <dbReference type="Proteomes" id="UP000226592"/>
    </source>
</evidence>
<name>A0A2D6M021_9ARCH</name>
<organism evidence="2 3">
    <name type="scientific">Candidatus Iainarchaeum sp</name>
    <dbReference type="NCBI Taxonomy" id="3101447"/>
    <lineage>
        <taxon>Archaea</taxon>
        <taxon>Candidatus Iainarchaeota</taxon>
        <taxon>Candidatus Iainarchaeia</taxon>
        <taxon>Candidatus Iainarchaeales</taxon>
        <taxon>Candidatus Iainarchaeaceae</taxon>
        <taxon>Candidatus Iainarchaeum</taxon>
    </lineage>
</organism>
<dbReference type="InterPro" id="IPR038740">
    <property type="entry name" value="BioF2-like_GNAT_dom"/>
</dbReference>
<comment type="caution">
    <text evidence="2">The sequence shown here is derived from an EMBL/GenBank/DDBJ whole genome shotgun (WGS) entry which is preliminary data.</text>
</comment>
<dbReference type="EMBL" id="NZBU01000002">
    <property type="protein sequence ID" value="MAG21775.1"/>
    <property type="molecule type" value="Genomic_DNA"/>
</dbReference>
<protein>
    <recommendedName>
        <fullName evidence="1">BioF2-like acetyltransferase domain-containing protein</fullName>
    </recommendedName>
</protein>
<dbReference type="AlphaFoldDB" id="A0A2D6M021"/>
<evidence type="ECO:0000313" key="2">
    <source>
        <dbReference type="EMBL" id="MAG21775.1"/>
    </source>
</evidence>
<dbReference type="SUPFAM" id="SSF55729">
    <property type="entry name" value="Acyl-CoA N-acyltransferases (Nat)"/>
    <property type="match status" value="1"/>
</dbReference>
<dbReference type="Gene3D" id="3.40.630.30">
    <property type="match status" value="1"/>
</dbReference>
<gene>
    <name evidence="2" type="ORF">CL943_00520</name>
</gene>
<dbReference type="Proteomes" id="UP000226592">
    <property type="component" value="Unassembled WGS sequence"/>
</dbReference>
<sequence length="338" mass="38767">MIEIREATNLEAVKELEGQWRKLEKNLFVSFDWVVSWFECKKDSKPFVLSAWNNNQLVGIAPLALENEILVFAGQQYGNHLDFICEKQEVAKALAKKILNSSWKRVEFKHLVDEPLFLKSLKDGLILKKEQGEGSNVIHLVTMEKYYAGLKKKNRKNNRNVLSKLERAYKIETRLVGKDEFKESWNAFVEMHLGNIAAHKNKTILEQGWFQCFYKNTAQRALAHDKLFLMELLLDGKLTGSLFGVVQGKTLNVMNIGYLAGEEKQSIGTVLFLKAMELCCKKKIGNYDLLSGGKDYKEKLGAQEKSTLELYLFRNKTSEKTFTLKKKVKGFGKKVLGR</sequence>
<evidence type="ECO:0000259" key="1">
    <source>
        <dbReference type="Pfam" id="PF13480"/>
    </source>
</evidence>
<accession>A0A2D6M021</accession>
<feature type="domain" description="BioF2-like acetyltransferase" evidence="1">
    <location>
        <begin position="152"/>
        <end position="298"/>
    </location>
</feature>